<organism evidence="3 4">
    <name type="scientific">Culter alburnus</name>
    <name type="common">Topmouth culter</name>
    <dbReference type="NCBI Taxonomy" id="194366"/>
    <lineage>
        <taxon>Eukaryota</taxon>
        <taxon>Metazoa</taxon>
        <taxon>Chordata</taxon>
        <taxon>Craniata</taxon>
        <taxon>Vertebrata</taxon>
        <taxon>Euteleostomi</taxon>
        <taxon>Actinopterygii</taxon>
        <taxon>Neopterygii</taxon>
        <taxon>Teleostei</taxon>
        <taxon>Ostariophysi</taxon>
        <taxon>Cypriniformes</taxon>
        <taxon>Xenocyprididae</taxon>
        <taxon>Xenocypridinae</taxon>
        <taxon>Culter</taxon>
    </lineage>
</organism>
<name>A0AAW2ANB7_CULAL</name>
<evidence type="ECO:0000313" key="3">
    <source>
        <dbReference type="EMBL" id="KAK9974125.1"/>
    </source>
</evidence>
<dbReference type="EMBL" id="JAWDJR010000005">
    <property type="protein sequence ID" value="KAK9974125.1"/>
    <property type="molecule type" value="Genomic_DNA"/>
</dbReference>
<dbReference type="Pfam" id="PF07353">
    <property type="entry name" value="Uroplakin_II"/>
    <property type="match status" value="1"/>
</dbReference>
<sequence>MLAVLFILGALCPLNFAGIPISLLSPEADGVLASKFTNSFLLKLPDCSTYGNKTVELLYTELGTNINKTENFTVPSCPVSQPWFLLKDLKNGTTYNMKYKTENDTSTVLTDTTTNVIDYQLIDSGLPARSGAMVVITVILSLTMAILLVGLFITVFFSG</sequence>
<proteinExistence type="predicted"/>
<keyword evidence="4" id="KW-1185">Reference proteome</keyword>
<dbReference type="Proteomes" id="UP001479290">
    <property type="component" value="Unassembled WGS sequence"/>
</dbReference>
<feature type="transmembrane region" description="Helical" evidence="1">
    <location>
        <begin position="132"/>
        <end position="157"/>
    </location>
</feature>
<evidence type="ECO:0000256" key="1">
    <source>
        <dbReference type="SAM" id="Phobius"/>
    </source>
</evidence>
<evidence type="ECO:0000313" key="4">
    <source>
        <dbReference type="Proteomes" id="UP001479290"/>
    </source>
</evidence>
<gene>
    <name evidence="3" type="ORF">ABG768_022234</name>
</gene>
<feature type="signal peptide" evidence="2">
    <location>
        <begin position="1"/>
        <end position="17"/>
    </location>
</feature>
<accession>A0AAW2ANB7</accession>
<evidence type="ECO:0000256" key="2">
    <source>
        <dbReference type="SAM" id="SignalP"/>
    </source>
</evidence>
<dbReference type="AlphaFoldDB" id="A0AAW2ANB7"/>
<protein>
    <recommendedName>
        <fullName evidence="5">Uroplakin-2</fullName>
    </recommendedName>
</protein>
<keyword evidence="1" id="KW-0472">Membrane</keyword>
<feature type="chain" id="PRO_5043844982" description="Uroplakin-2" evidence="2">
    <location>
        <begin position="18"/>
        <end position="159"/>
    </location>
</feature>
<keyword evidence="1" id="KW-0812">Transmembrane</keyword>
<comment type="caution">
    <text evidence="3">The sequence shown here is derived from an EMBL/GenBank/DDBJ whole genome shotgun (WGS) entry which is preliminary data.</text>
</comment>
<dbReference type="PANTHER" id="PTHR17573">
    <property type="entry name" value="UROPLAKIN II"/>
    <property type="match status" value="1"/>
</dbReference>
<dbReference type="InterPro" id="IPR009952">
    <property type="entry name" value="Uroplakin-2"/>
</dbReference>
<reference evidence="3 4" key="1">
    <citation type="submission" date="2024-05" db="EMBL/GenBank/DDBJ databases">
        <title>A high-quality chromosomal-level genome assembly of Topmouth culter (Culter alburnus).</title>
        <authorList>
            <person name="Zhao H."/>
        </authorList>
    </citation>
    <scope>NUCLEOTIDE SEQUENCE [LARGE SCALE GENOMIC DNA]</scope>
    <source>
        <strain evidence="3">CATC2023</strain>
        <tissue evidence="3">Muscle</tissue>
    </source>
</reference>
<keyword evidence="2" id="KW-0732">Signal</keyword>
<evidence type="ECO:0008006" key="5">
    <source>
        <dbReference type="Google" id="ProtNLM"/>
    </source>
</evidence>
<dbReference type="PANTHER" id="PTHR17573:SF0">
    <property type="entry name" value="UROPLAKIN-2"/>
    <property type="match status" value="1"/>
</dbReference>
<keyword evidence="1" id="KW-1133">Transmembrane helix</keyword>